<dbReference type="EMBL" id="CAMPGE010008622">
    <property type="protein sequence ID" value="CAI2367512.1"/>
    <property type="molecule type" value="Genomic_DNA"/>
</dbReference>
<feature type="coiled-coil region" evidence="1">
    <location>
        <begin position="170"/>
        <end position="198"/>
    </location>
</feature>
<evidence type="ECO:0000313" key="2">
    <source>
        <dbReference type="EMBL" id="CAI2367512.1"/>
    </source>
</evidence>
<feature type="coiled-coil region" evidence="1">
    <location>
        <begin position="379"/>
        <end position="416"/>
    </location>
</feature>
<gene>
    <name evidence="2" type="ORF">ECRASSUSDP1_LOCUS8799</name>
</gene>
<dbReference type="AlphaFoldDB" id="A0AAD1XDY1"/>
<sequence length="461" mass="55502">MYKYSFLKKDKLTEEAKQACVILQIDPALLQAKPEEAFLKEGVSKKVAETRHYHYQMKRKQFLDEISDYLRDLSNKGNSKGFMRSKFVSHEIKKAKISSQRSSPYFSTVKPDIPLREPLGEESRRKRQLAKNILDQELKKLVTKNKKDQEDRINRTMKYGSPKRKTKWKLEDNQEKILKQKEKRMQAKIRAEQEAKRRESTILNNFKKHEKRRIESLKKINNSISQQHEVYKNDQRHYLEIRNMSVSNKLEEEKNVQTALEKFDRKMKKFEQNKLKYQQNQLKDRHRRNLISPNVHMNSAIQRVPNLTQKGDTNGDEITQRKKLEQSFKNQIMHKKKRDRHFLEIRRAQQERLAKEHERFKVNIKQRDIDLQHRNQMLMKRIREKSSMISQELQEEQELKRENQRLRKKNLVLNKRRTKALESNYKDQLIDHLLEKKDRAVRARERSQTAGFFNSLSTGVL</sequence>
<dbReference type="Proteomes" id="UP001295684">
    <property type="component" value="Unassembled WGS sequence"/>
</dbReference>
<feature type="coiled-coil region" evidence="1">
    <location>
        <begin position="253"/>
        <end position="280"/>
    </location>
</feature>
<name>A0AAD1XDY1_EUPCR</name>
<evidence type="ECO:0000256" key="1">
    <source>
        <dbReference type="SAM" id="Coils"/>
    </source>
</evidence>
<proteinExistence type="predicted"/>
<reference evidence="2" key="1">
    <citation type="submission" date="2023-07" db="EMBL/GenBank/DDBJ databases">
        <authorList>
            <consortium name="AG Swart"/>
            <person name="Singh M."/>
            <person name="Singh A."/>
            <person name="Seah K."/>
            <person name="Emmerich C."/>
        </authorList>
    </citation>
    <scope>NUCLEOTIDE SEQUENCE</scope>
    <source>
        <strain evidence="2">DP1</strain>
    </source>
</reference>
<organism evidence="2 3">
    <name type="scientific">Euplotes crassus</name>
    <dbReference type="NCBI Taxonomy" id="5936"/>
    <lineage>
        <taxon>Eukaryota</taxon>
        <taxon>Sar</taxon>
        <taxon>Alveolata</taxon>
        <taxon>Ciliophora</taxon>
        <taxon>Intramacronucleata</taxon>
        <taxon>Spirotrichea</taxon>
        <taxon>Hypotrichia</taxon>
        <taxon>Euplotida</taxon>
        <taxon>Euplotidae</taxon>
        <taxon>Moneuplotes</taxon>
    </lineage>
</organism>
<protein>
    <submittedName>
        <fullName evidence="2">Uncharacterized protein</fullName>
    </submittedName>
</protein>
<comment type="caution">
    <text evidence="2">The sequence shown here is derived from an EMBL/GenBank/DDBJ whole genome shotgun (WGS) entry which is preliminary data.</text>
</comment>
<accession>A0AAD1XDY1</accession>
<keyword evidence="3" id="KW-1185">Reference proteome</keyword>
<keyword evidence="1" id="KW-0175">Coiled coil</keyword>
<evidence type="ECO:0000313" key="3">
    <source>
        <dbReference type="Proteomes" id="UP001295684"/>
    </source>
</evidence>